<evidence type="ECO:0000313" key="1">
    <source>
        <dbReference type="EMBL" id="PKZ42475.1"/>
    </source>
</evidence>
<name>A0A2I1PCV5_9MICO</name>
<dbReference type="InterPro" id="IPR011755">
    <property type="entry name" value="CHP02269_MYXXA"/>
</dbReference>
<comment type="caution">
    <text evidence="1">The sequence shown here is derived from an EMBL/GenBank/DDBJ whole genome shotgun (WGS) entry which is preliminary data.</text>
</comment>
<dbReference type="AlphaFoldDB" id="A0A2I1PCV5"/>
<sequence>MTDGELFDGPELDAGQFFSNPDPTVQQLDLEALQQTRGGDLEHPDCGGMNFRAMTSANFRYNLKVQTNKEHNRMADFDAHHVFPKKFSPFFDSRRFNIHNPTYGSWVQLNKHRREAYAYNKKWEEWIGRNRTATQLETFNFARKLSAEFGYRIHF</sequence>
<dbReference type="Proteomes" id="UP000234206">
    <property type="component" value="Unassembled WGS sequence"/>
</dbReference>
<organism evidence="1 2">
    <name type="scientific">Kytococcus schroeteri</name>
    <dbReference type="NCBI Taxonomy" id="138300"/>
    <lineage>
        <taxon>Bacteria</taxon>
        <taxon>Bacillati</taxon>
        <taxon>Actinomycetota</taxon>
        <taxon>Actinomycetes</taxon>
        <taxon>Micrococcales</taxon>
        <taxon>Kytococcaceae</taxon>
        <taxon>Kytococcus</taxon>
    </lineage>
</organism>
<accession>A0A2I1PCV5</accession>
<proteinExistence type="predicted"/>
<dbReference type="EMBL" id="PKIZ01000003">
    <property type="protein sequence ID" value="PKZ42475.1"/>
    <property type="molecule type" value="Genomic_DNA"/>
</dbReference>
<keyword evidence="2" id="KW-1185">Reference proteome</keyword>
<protein>
    <submittedName>
        <fullName evidence="1">Uncharacterized protein</fullName>
    </submittedName>
</protein>
<dbReference type="Pfam" id="PF09533">
    <property type="entry name" value="DUF2380"/>
    <property type="match status" value="1"/>
</dbReference>
<reference evidence="1 2" key="1">
    <citation type="submission" date="2017-12" db="EMBL/GenBank/DDBJ databases">
        <title>Phylogenetic diversity of female urinary microbiome.</title>
        <authorList>
            <person name="Thomas-White K."/>
            <person name="Wolfe A.J."/>
        </authorList>
    </citation>
    <scope>NUCLEOTIDE SEQUENCE [LARGE SCALE GENOMIC DNA]</scope>
    <source>
        <strain evidence="1 2">UMB1298</strain>
    </source>
</reference>
<evidence type="ECO:0000313" key="2">
    <source>
        <dbReference type="Proteomes" id="UP000234206"/>
    </source>
</evidence>
<gene>
    <name evidence="1" type="ORF">CYJ76_02685</name>
</gene>